<keyword evidence="1" id="KW-1133">Transmembrane helix</keyword>
<feature type="transmembrane region" description="Helical" evidence="1">
    <location>
        <begin position="241"/>
        <end position="268"/>
    </location>
</feature>
<dbReference type="Proteomes" id="UP000441772">
    <property type="component" value="Unassembled WGS sequence"/>
</dbReference>
<evidence type="ECO:0008006" key="4">
    <source>
        <dbReference type="Google" id="ProtNLM"/>
    </source>
</evidence>
<evidence type="ECO:0000256" key="1">
    <source>
        <dbReference type="SAM" id="Phobius"/>
    </source>
</evidence>
<organism evidence="2 3">
    <name type="scientific">Bifidobacterium leontopitheci</name>
    <dbReference type="NCBI Taxonomy" id="2650774"/>
    <lineage>
        <taxon>Bacteria</taxon>
        <taxon>Bacillati</taxon>
        <taxon>Actinomycetota</taxon>
        <taxon>Actinomycetes</taxon>
        <taxon>Bifidobacteriales</taxon>
        <taxon>Bifidobacteriaceae</taxon>
        <taxon>Bifidobacterium</taxon>
    </lineage>
</organism>
<reference evidence="2 3" key="1">
    <citation type="submission" date="2019-09" db="EMBL/GenBank/DDBJ databases">
        <title>Characterization of the phylogenetic diversity of two novel species belonging to the genus Bifidobacterium: Bifidobacterium cebidarum sp. nov. and Bifidobacterium leontopitheci sp. nov.</title>
        <authorList>
            <person name="Lugli G.A."/>
            <person name="Duranti S."/>
            <person name="Milani C."/>
            <person name="Turroni F."/>
            <person name="Ventura M."/>
        </authorList>
    </citation>
    <scope>NUCLEOTIDE SEQUENCE [LARGE SCALE GENOMIC DNA]</scope>
    <source>
        <strain evidence="2 3">LMG 31471</strain>
    </source>
</reference>
<feature type="transmembrane region" description="Helical" evidence="1">
    <location>
        <begin position="71"/>
        <end position="92"/>
    </location>
</feature>
<dbReference type="EMBL" id="WBVT01000013">
    <property type="protein sequence ID" value="KAB7790418.1"/>
    <property type="molecule type" value="Genomic_DNA"/>
</dbReference>
<dbReference type="InterPro" id="IPR049713">
    <property type="entry name" value="Pr6Pr-like"/>
</dbReference>
<dbReference type="AlphaFoldDB" id="A0A6I1GQP1"/>
<keyword evidence="1" id="KW-0812">Transmembrane</keyword>
<feature type="transmembrane region" description="Helical" evidence="1">
    <location>
        <begin position="202"/>
        <end position="221"/>
    </location>
</feature>
<keyword evidence="1" id="KW-0472">Membrane</keyword>
<gene>
    <name evidence="2" type="ORF">F7D09_1104</name>
</gene>
<feature type="transmembrane region" description="Helical" evidence="1">
    <location>
        <begin position="132"/>
        <end position="152"/>
    </location>
</feature>
<name>A0A6I1GQP1_9BIFI</name>
<sequence>MSADSPSCGDVACGDVLRARWLRCARRTCIVRGGDTARERDPALCAAGIRRVAGLRCAAGIRYVRGTTVDAMRFFAGLWRLAIAAMCFVGTYEAWHKPQFWTYFTFQAGFVLGFVMLWAGAASILRGVQPPAWLKGCVTVYAVITAVVAFLMMPPDDPAYVPQVLGLMTNTWLHRVAPIMAAADFVLFDGHRRFRWHYMFSWLAYFPAYLAFVMIRAAIWPHSGPAAGGNPYPYAFIDPNALGWTGFAMNCGKLALGFLAIGFVTFLIDRILPERPLLG</sequence>
<accession>A0A6I1GQP1</accession>
<feature type="transmembrane region" description="Helical" evidence="1">
    <location>
        <begin position="104"/>
        <end position="125"/>
    </location>
</feature>
<dbReference type="NCBIfam" id="NF038065">
    <property type="entry name" value="Pr6Pr"/>
    <property type="match status" value="1"/>
</dbReference>
<protein>
    <recommendedName>
        <fullName evidence="4">Permeases of the major facilitator superfamily</fullName>
    </recommendedName>
</protein>
<keyword evidence="3" id="KW-1185">Reference proteome</keyword>
<evidence type="ECO:0000313" key="3">
    <source>
        <dbReference type="Proteomes" id="UP000441772"/>
    </source>
</evidence>
<feature type="transmembrane region" description="Helical" evidence="1">
    <location>
        <begin position="172"/>
        <end position="190"/>
    </location>
</feature>
<comment type="caution">
    <text evidence="2">The sequence shown here is derived from an EMBL/GenBank/DDBJ whole genome shotgun (WGS) entry which is preliminary data.</text>
</comment>
<proteinExistence type="predicted"/>
<evidence type="ECO:0000313" key="2">
    <source>
        <dbReference type="EMBL" id="KAB7790418.1"/>
    </source>
</evidence>